<protein>
    <submittedName>
        <fullName evidence="2">Uncharacterized protein</fullName>
    </submittedName>
</protein>
<organism evidence="2 3">
    <name type="scientific">Diploscapter pachys</name>
    <dbReference type="NCBI Taxonomy" id="2018661"/>
    <lineage>
        <taxon>Eukaryota</taxon>
        <taxon>Metazoa</taxon>
        <taxon>Ecdysozoa</taxon>
        <taxon>Nematoda</taxon>
        <taxon>Chromadorea</taxon>
        <taxon>Rhabditida</taxon>
        <taxon>Rhabditina</taxon>
        <taxon>Rhabditomorpha</taxon>
        <taxon>Rhabditoidea</taxon>
        <taxon>Rhabditidae</taxon>
        <taxon>Diploscapter</taxon>
    </lineage>
</organism>
<keyword evidence="3" id="KW-1185">Reference proteome</keyword>
<proteinExistence type="predicted"/>
<feature type="compositionally biased region" description="Low complexity" evidence="1">
    <location>
        <begin position="226"/>
        <end position="240"/>
    </location>
</feature>
<sequence>MSIKDYVAYKLHSLRDLDYRYNLNLGAKFRPGEVVDFEYLSAAAKKLRYGARQELGKKIEELKLMHSNFQLRMYSKMQYEDDDDYGNMMHSEPIYEGDEDIPHPMDLVHIEQLPHVITPPNNHTTDHQYSNLTSSMNSSQLPPDSLINLQSPENALPPSQGFDPFAQQKAQQNAQMNNGHLPTSAQMDASKSKADAWLDDVFRQSLTLSSPPPGTAPSNVFISPNTSGMQTSTSSSSWASNMVPNQPPLQRPQTINTMNGGWTNQRIQSLQSPQTPDLLVFDSPLTTTAASAPISNGPPPLPMKAAISNGNTTNGSSVHTQQNQQGNSNSSSNASPFGSRSVEWDTAKPVEIPKPVDPFDIMWSNQMVARANGTPANS</sequence>
<feature type="region of interest" description="Disordered" evidence="1">
    <location>
        <begin position="208"/>
        <end position="260"/>
    </location>
</feature>
<feature type="region of interest" description="Disordered" evidence="1">
    <location>
        <begin position="290"/>
        <end position="358"/>
    </location>
</feature>
<comment type="caution">
    <text evidence="2">The sequence shown here is derived from an EMBL/GenBank/DDBJ whole genome shotgun (WGS) entry which is preliminary data.</text>
</comment>
<gene>
    <name evidence="2" type="ORF">WR25_24760</name>
</gene>
<dbReference type="AlphaFoldDB" id="A0A2A2KWS7"/>
<reference evidence="2" key="1">
    <citation type="journal article" date="2017" name="Curr. Biol.">
        <title>Genome architecture and evolution of a unichromosomal asexual nematode.</title>
        <authorList>
            <person name="Fradin H."/>
            <person name="Zegar C."/>
            <person name="Gutwein M."/>
            <person name="Lucas J."/>
            <person name="Kovtun M."/>
            <person name="Corcoran D."/>
            <person name="Baugh L.R."/>
            <person name="Kiontke K."/>
            <person name="Gunsalus K."/>
            <person name="Fitch D.H."/>
            <person name="Piano F."/>
        </authorList>
    </citation>
    <scope>NUCLEOTIDE SEQUENCE [LARGE SCALE GENOMIC DNA]</scope>
    <source>
        <strain evidence="2">PF1309</strain>
    </source>
</reference>
<accession>A0A2A2KWS7</accession>
<name>A0A2A2KWS7_9BILA</name>
<dbReference type="EMBL" id="LIAE01007576">
    <property type="protein sequence ID" value="PAV78317.1"/>
    <property type="molecule type" value="Genomic_DNA"/>
</dbReference>
<dbReference type="STRING" id="2018661.A0A2A2KWS7"/>
<evidence type="ECO:0000313" key="2">
    <source>
        <dbReference type="EMBL" id="PAV78317.1"/>
    </source>
</evidence>
<feature type="compositionally biased region" description="Polar residues" evidence="1">
    <location>
        <begin position="216"/>
        <end position="225"/>
    </location>
</feature>
<dbReference type="Proteomes" id="UP000218231">
    <property type="component" value="Unassembled WGS sequence"/>
</dbReference>
<feature type="compositionally biased region" description="Polar residues" evidence="1">
    <location>
        <begin position="251"/>
        <end position="260"/>
    </location>
</feature>
<feature type="compositionally biased region" description="Polar residues" evidence="1">
    <location>
        <begin position="308"/>
        <end position="320"/>
    </location>
</feature>
<evidence type="ECO:0000313" key="3">
    <source>
        <dbReference type="Proteomes" id="UP000218231"/>
    </source>
</evidence>
<feature type="compositionally biased region" description="Low complexity" evidence="1">
    <location>
        <begin position="321"/>
        <end position="333"/>
    </location>
</feature>
<evidence type="ECO:0000256" key="1">
    <source>
        <dbReference type="SAM" id="MobiDB-lite"/>
    </source>
</evidence>